<sequence>MAGSRERLLRHREDPVSASFLELFFDLAFVFTLNQVGAVLLADPSIDGALRTALLLATVWFLWVTTTWSADWYAPDAPVVRVVLIGAALAGLLMGVAVPAALDDRSALFVGAYLVVNAGRGLLGLVVLRGHPLRRRIGRILCWFAASGVLWLAGLFLPAARVPLWGLALLVEYAGPSVGWPTPWLGRSRPQELRLRGAHFAERFRQVFIISLGELIFSAGLAYAESETSPAQTGAFLLIFATAVLLGLLYVTPGGRQLASAIERARPTRLGTASNLLHLVMIAGVVSTAVAAEVVIGHPGEPGAVAVVVAGPALFLAGRLLLSAAINRRISLPRLLGLPVLVAVGLVAADLPLLVATAVTTAVLVAVAVLDRARVFAPG</sequence>
<evidence type="ECO:0000256" key="1">
    <source>
        <dbReference type="SAM" id="Phobius"/>
    </source>
</evidence>
<keyword evidence="3" id="KW-1185">Reference proteome</keyword>
<feature type="transmembrane region" description="Helical" evidence="1">
    <location>
        <begin position="303"/>
        <end position="326"/>
    </location>
</feature>
<dbReference type="InterPro" id="IPR010640">
    <property type="entry name" value="Low_temperature_requirement_A"/>
</dbReference>
<feature type="transmembrane region" description="Helical" evidence="1">
    <location>
        <begin position="276"/>
        <end position="297"/>
    </location>
</feature>
<reference evidence="2 3" key="1">
    <citation type="submission" date="2018-09" db="EMBL/GenBank/DDBJ databases">
        <title>Micromonospora sp. nov. MS1-9, isolated from a root of Musa sp.</title>
        <authorList>
            <person name="Kuncharoen N."/>
            <person name="Kudo T."/>
            <person name="Ohkuma M."/>
            <person name="Yuki M."/>
            <person name="Tanasupawat S."/>
        </authorList>
    </citation>
    <scope>NUCLEOTIDE SEQUENCE [LARGE SCALE GENOMIC DNA]</scope>
    <source>
        <strain evidence="2 3">NGC1-4</strain>
    </source>
</reference>
<gene>
    <name evidence="2" type="ORF">D7147_03955</name>
</gene>
<dbReference type="EMBL" id="RAZS01000001">
    <property type="protein sequence ID" value="RKN24152.1"/>
    <property type="molecule type" value="Genomic_DNA"/>
</dbReference>
<evidence type="ECO:0000313" key="2">
    <source>
        <dbReference type="EMBL" id="RKN24152.1"/>
    </source>
</evidence>
<protein>
    <submittedName>
        <fullName evidence="2">Low temperature requirement protein A</fullName>
    </submittedName>
</protein>
<name>A0ABX9RMW0_9ACTN</name>
<dbReference type="Proteomes" id="UP000271548">
    <property type="component" value="Unassembled WGS sequence"/>
</dbReference>
<feature type="transmembrane region" description="Helical" evidence="1">
    <location>
        <begin position="48"/>
        <end position="70"/>
    </location>
</feature>
<comment type="caution">
    <text evidence="2">The sequence shown here is derived from an EMBL/GenBank/DDBJ whole genome shotgun (WGS) entry which is preliminary data.</text>
</comment>
<keyword evidence="1" id="KW-0812">Transmembrane</keyword>
<keyword evidence="1" id="KW-0472">Membrane</keyword>
<feature type="transmembrane region" description="Helical" evidence="1">
    <location>
        <begin position="338"/>
        <end position="370"/>
    </location>
</feature>
<evidence type="ECO:0000313" key="3">
    <source>
        <dbReference type="Proteomes" id="UP000271548"/>
    </source>
</evidence>
<feature type="transmembrane region" description="Helical" evidence="1">
    <location>
        <begin position="82"/>
        <end position="102"/>
    </location>
</feature>
<feature type="transmembrane region" description="Helical" evidence="1">
    <location>
        <begin position="236"/>
        <end position="255"/>
    </location>
</feature>
<feature type="transmembrane region" description="Helical" evidence="1">
    <location>
        <begin position="108"/>
        <end position="128"/>
    </location>
</feature>
<organism evidence="2 3">
    <name type="scientific">Micromonospora musae</name>
    <dbReference type="NCBI Taxonomy" id="1894970"/>
    <lineage>
        <taxon>Bacteria</taxon>
        <taxon>Bacillati</taxon>
        <taxon>Actinomycetota</taxon>
        <taxon>Actinomycetes</taxon>
        <taxon>Micromonosporales</taxon>
        <taxon>Micromonosporaceae</taxon>
        <taxon>Micromonospora</taxon>
    </lineage>
</organism>
<dbReference type="PANTHER" id="PTHR36840">
    <property type="entry name" value="BLL5714 PROTEIN"/>
    <property type="match status" value="1"/>
</dbReference>
<feature type="transmembrane region" description="Helical" evidence="1">
    <location>
        <begin position="165"/>
        <end position="186"/>
    </location>
</feature>
<feature type="transmembrane region" description="Helical" evidence="1">
    <location>
        <begin position="207"/>
        <end position="224"/>
    </location>
</feature>
<feature type="transmembrane region" description="Helical" evidence="1">
    <location>
        <begin position="20"/>
        <end position="42"/>
    </location>
</feature>
<dbReference type="RefSeq" id="WP_120673827.1">
    <property type="nucleotide sequence ID" value="NZ_RAZS01000001.1"/>
</dbReference>
<dbReference type="Pfam" id="PF06772">
    <property type="entry name" value="LtrA"/>
    <property type="match status" value="1"/>
</dbReference>
<keyword evidence="1" id="KW-1133">Transmembrane helix</keyword>
<dbReference type="PANTHER" id="PTHR36840:SF1">
    <property type="entry name" value="BLL5714 PROTEIN"/>
    <property type="match status" value="1"/>
</dbReference>
<proteinExistence type="predicted"/>
<accession>A0ABX9RMW0</accession>
<feature type="transmembrane region" description="Helical" evidence="1">
    <location>
        <begin position="140"/>
        <end position="159"/>
    </location>
</feature>